<evidence type="ECO:0000313" key="1">
    <source>
        <dbReference type="EMBL" id="MDR9761833.1"/>
    </source>
</evidence>
<dbReference type="AlphaFoldDB" id="A0AAW8P8X4"/>
<keyword evidence="2" id="KW-1185">Reference proteome</keyword>
<protein>
    <submittedName>
        <fullName evidence="1">Uncharacterized protein</fullName>
    </submittedName>
</protein>
<organism evidence="1 2">
    <name type="scientific">Rhizobium redzepovicii</name>
    <dbReference type="NCBI Taxonomy" id="2867518"/>
    <lineage>
        <taxon>Bacteria</taxon>
        <taxon>Pseudomonadati</taxon>
        <taxon>Pseudomonadota</taxon>
        <taxon>Alphaproteobacteria</taxon>
        <taxon>Hyphomicrobiales</taxon>
        <taxon>Rhizobiaceae</taxon>
        <taxon>Rhizobium/Agrobacterium group</taxon>
        <taxon>Rhizobium</taxon>
    </lineage>
</organism>
<dbReference type="Proteomes" id="UP001269402">
    <property type="component" value="Unassembled WGS sequence"/>
</dbReference>
<accession>A0AAW8P8X4</accession>
<reference evidence="2" key="1">
    <citation type="submission" date="2023-07" db="EMBL/GenBank/DDBJ databases">
        <title>Genomic characterization of faba bean (Vicia faba) microsymbionts in Mexican soils.</title>
        <authorList>
            <person name="Rivera Orduna F.N."/>
            <person name="Guevara-Luna J."/>
            <person name="Yan J."/>
            <person name="Arroyo-Herrera I."/>
            <person name="Li Y."/>
            <person name="Vasquez-Murrieta M.S."/>
            <person name="Wang E.T."/>
        </authorList>
    </citation>
    <scope>NUCLEOTIDE SEQUENCE [LARGE SCALE GENOMIC DNA]</scope>
    <source>
        <strain evidence="2">CH6</strain>
    </source>
</reference>
<name>A0AAW8P8X4_9HYPH</name>
<comment type="caution">
    <text evidence="1">The sequence shown here is derived from an EMBL/GenBank/DDBJ whole genome shotgun (WGS) entry which is preliminary data.</text>
</comment>
<dbReference type="RefSeq" id="WP_310808072.1">
    <property type="nucleotide sequence ID" value="NZ_JAVLSH010000008.1"/>
</dbReference>
<dbReference type="EMBL" id="JAVLSH010000008">
    <property type="protein sequence ID" value="MDR9761833.1"/>
    <property type="molecule type" value="Genomic_DNA"/>
</dbReference>
<gene>
    <name evidence="1" type="ORF">RJJ37_19715</name>
</gene>
<sequence>MITPSDTLSFSQDYSLIAPVNVDLTIPRYEHAKMTFGFDPQYNNGETSYGHFRFKIELPLGRTMQQTMVPIDLQLWGVHLEGRKVVCAVSKRPDPEFKPKNPRNIAWPEGESHYLYRIEAINVACFSHRPDPNVTSADCEMLDRIIRLMIPAYDRRDRVIAQRNSSKSTVRVAGSLQSPDRAILNFLNRTTLVSSNDDEAKKQVPGIDEFFGHGWRDRFDHGFGNTEGIKVSGARSEILPAIKVSVGGADYYFTYEFTSDSANDYKVPVAVLYTPKFANAIDAFMVGNAADLEWNFAKAKSVAAKAVYKILNSRVRRRHRDAVLNVVTMEGAL</sequence>
<proteinExistence type="predicted"/>
<evidence type="ECO:0000313" key="2">
    <source>
        <dbReference type="Proteomes" id="UP001269402"/>
    </source>
</evidence>